<feature type="signal peptide" evidence="2">
    <location>
        <begin position="1"/>
        <end position="22"/>
    </location>
</feature>
<dbReference type="KEGG" id="age:AA314_08513"/>
<evidence type="ECO:0000256" key="1">
    <source>
        <dbReference type="SAM" id="MobiDB-lite"/>
    </source>
</evidence>
<dbReference type="EMBL" id="CP011509">
    <property type="protein sequence ID" value="AKJ06887.1"/>
    <property type="molecule type" value="Genomic_DNA"/>
</dbReference>
<evidence type="ECO:0000313" key="7">
    <source>
        <dbReference type="Proteomes" id="UP000256345"/>
    </source>
</evidence>
<dbReference type="AlphaFoldDB" id="A0AAC8TI31"/>
<dbReference type="SUPFAM" id="SSF101874">
    <property type="entry name" value="YceI-like"/>
    <property type="match status" value="1"/>
</dbReference>
<dbReference type="Proteomes" id="UP000035579">
    <property type="component" value="Chromosome"/>
</dbReference>
<evidence type="ECO:0000256" key="2">
    <source>
        <dbReference type="SAM" id="SignalP"/>
    </source>
</evidence>
<dbReference type="Gene3D" id="2.40.128.110">
    <property type="entry name" value="Lipid/polyisoprenoid-binding, YceI-like"/>
    <property type="match status" value="1"/>
</dbReference>
<organism evidence="4 6">
    <name type="scientific">Archangium gephyra</name>
    <dbReference type="NCBI Taxonomy" id="48"/>
    <lineage>
        <taxon>Bacteria</taxon>
        <taxon>Pseudomonadati</taxon>
        <taxon>Myxococcota</taxon>
        <taxon>Myxococcia</taxon>
        <taxon>Myxococcales</taxon>
        <taxon>Cystobacterineae</taxon>
        <taxon>Archangiaceae</taxon>
        <taxon>Archangium</taxon>
    </lineage>
</organism>
<dbReference type="PANTHER" id="PTHR34406">
    <property type="entry name" value="PROTEIN YCEI"/>
    <property type="match status" value="1"/>
</dbReference>
<protein>
    <submittedName>
        <fullName evidence="5">Polyisoprenoid-binding protein YceI</fullName>
    </submittedName>
</protein>
<reference evidence="5 7" key="2">
    <citation type="submission" date="2018-08" db="EMBL/GenBank/DDBJ databases">
        <title>Genomic Encyclopedia of Archaeal and Bacterial Type Strains, Phase II (KMG-II): from individual species to whole genera.</title>
        <authorList>
            <person name="Goeker M."/>
        </authorList>
    </citation>
    <scope>NUCLEOTIDE SEQUENCE [LARGE SCALE GENOMIC DNA]</scope>
    <source>
        <strain evidence="5 7">DSM 2261</strain>
    </source>
</reference>
<keyword evidence="7" id="KW-1185">Reference proteome</keyword>
<proteinExistence type="predicted"/>
<dbReference type="EMBL" id="QUMU01000005">
    <property type="protein sequence ID" value="REG31822.1"/>
    <property type="molecule type" value="Genomic_DNA"/>
</dbReference>
<evidence type="ECO:0000313" key="6">
    <source>
        <dbReference type="Proteomes" id="UP000035579"/>
    </source>
</evidence>
<feature type="region of interest" description="Disordered" evidence="1">
    <location>
        <begin position="197"/>
        <end position="218"/>
    </location>
</feature>
<feature type="domain" description="Lipid/polyisoprenoid-binding YceI-like" evidence="3">
    <location>
        <begin position="24"/>
        <end position="193"/>
    </location>
</feature>
<accession>A0AAC8TI31</accession>
<dbReference type="PANTHER" id="PTHR34406:SF1">
    <property type="entry name" value="PROTEIN YCEI"/>
    <property type="match status" value="1"/>
</dbReference>
<keyword evidence="2" id="KW-0732">Signal</keyword>
<dbReference type="Pfam" id="PF04264">
    <property type="entry name" value="YceI"/>
    <property type="match status" value="1"/>
</dbReference>
<gene>
    <name evidence="4" type="ORF">AA314_08513</name>
    <name evidence="5" type="ORF">ATI61_105146</name>
</gene>
<dbReference type="RefSeq" id="WP_047860060.1">
    <property type="nucleotide sequence ID" value="NZ_CP011509.1"/>
</dbReference>
<reference evidence="4 6" key="1">
    <citation type="submission" date="2015-05" db="EMBL/GenBank/DDBJ databases">
        <title>Genome assembly of Archangium gephyra DSM 2261.</title>
        <authorList>
            <person name="Sharma G."/>
            <person name="Subramanian S."/>
        </authorList>
    </citation>
    <scope>NUCLEOTIDE SEQUENCE [LARGE SCALE GENOMIC DNA]</scope>
    <source>
        <strain evidence="4 6">DSM 2261</strain>
    </source>
</reference>
<dbReference type="InterPro" id="IPR007372">
    <property type="entry name" value="Lipid/polyisoprenoid-bd_YceI"/>
</dbReference>
<dbReference type="SMART" id="SM00867">
    <property type="entry name" value="YceI"/>
    <property type="match status" value="1"/>
</dbReference>
<sequence length="218" mass="23036">MKLSFKPAIAALVLAAPSLAFAAEYEIDSAHSGAQFSVKHMMVSNVRGAFSKVTGTANIDEKDITKSTVEAVIDATTINTNEPKRDEHLKSPDFFDTAKYPTITFKSTKVEKAGQNLKVSGDLSMHGVTKPVVLDVEGFTTEAKDPWGNTKRGGTATTKINRKDFGLGWNKVLETGGVAVGEEIAITLDLELNKKQAPAATPAAPAAKPAAPAAPAKK</sequence>
<evidence type="ECO:0000313" key="4">
    <source>
        <dbReference type="EMBL" id="AKJ06887.1"/>
    </source>
</evidence>
<name>A0AAC8TI31_9BACT</name>
<evidence type="ECO:0000259" key="3">
    <source>
        <dbReference type="SMART" id="SM00867"/>
    </source>
</evidence>
<evidence type="ECO:0000313" key="5">
    <source>
        <dbReference type="EMBL" id="REG31822.1"/>
    </source>
</evidence>
<dbReference type="Proteomes" id="UP000256345">
    <property type="component" value="Unassembled WGS sequence"/>
</dbReference>
<feature type="chain" id="PRO_5042213121" evidence="2">
    <location>
        <begin position="23"/>
        <end position="218"/>
    </location>
</feature>
<dbReference type="InterPro" id="IPR036761">
    <property type="entry name" value="TTHA0802/YceI-like_sf"/>
</dbReference>